<dbReference type="EMBL" id="CADCTZ010000201">
    <property type="protein sequence ID" value="CAA9320128.1"/>
    <property type="molecule type" value="Genomic_DNA"/>
</dbReference>
<evidence type="ECO:0000313" key="1">
    <source>
        <dbReference type="EMBL" id="CAA9320128.1"/>
    </source>
</evidence>
<accession>A0A6J4KZS1</accession>
<dbReference type="AlphaFoldDB" id="A0A6J4KZS1"/>
<proteinExistence type="predicted"/>
<name>A0A6J4KZS1_9CYAN</name>
<sequence length="54" mass="6148">MNYTDATGNDFRLKSACIWVEKPKIQCRCRTANTQHSTVNTQQPTVNSQLSTIF</sequence>
<reference evidence="1" key="1">
    <citation type="submission" date="2020-02" db="EMBL/GenBank/DDBJ databases">
        <authorList>
            <person name="Meier V. D."/>
        </authorList>
    </citation>
    <scope>NUCLEOTIDE SEQUENCE</scope>
    <source>
        <strain evidence="1">AVDCRST_MAG84</strain>
    </source>
</reference>
<protein>
    <submittedName>
        <fullName evidence="1">Uncharacterized protein</fullName>
    </submittedName>
</protein>
<gene>
    <name evidence="1" type="ORF">AVDCRST_MAG84-1300</name>
</gene>
<organism evidence="1">
    <name type="scientific">uncultured Microcoleus sp</name>
    <dbReference type="NCBI Taxonomy" id="259945"/>
    <lineage>
        <taxon>Bacteria</taxon>
        <taxon>Bacillati</taxon>
        <taxon>Cyanobacteriota</taxon>
        <taxon>Cyanophyceae</taxon>
        <taxon>Oscillatoriophycideae</taxon>
        <taxon>Oscillatoriales</taxon>
        <taxon>Microcoleaceae</taxon>
        <taxon>Microcoleus</taxon>
        <taxon>environmental samples</taxon>
    </lineage>
</organism>